<protein>
    <submittedName>
        <fullName evidence="2">Uncharacterized protein LOC108630125 isoform X2</fullName>
    </submittedName>
</protein>
<sequence length="479" mass="54586">MKCEVVELKIRALSNVDYQFVYVSKEIEILGTSSYFRFTMPPVVHPHERNSSTPRSHGIPVHEGHGALIASMTTCKGKRLGSSKSVDDVLRSCPSGYSFEDQRQRTCRFCMKSTSFTTNRIQFLLLHNQQLVARINRLDRDLELTEASVKNERTAKAALMKRLRAYETFVADLFRNLNVAGIVKIVDKSRKEVIVKRVKSKELISMRDEKGDKSLPIVDLSILSRSEKFNECKEKQEINCMLNRMEEIIHEPNLLSESEDEEKTVKIMENDLSHPMKKELVANREEKDFEIIVSIDEQQRRYTSDNPITVTELTESQWYVKIFENGRHLLQIALFSNSSYPYVTKEVTAGRREDNGCRATCKNEQPISVEGNSEHAKDIVGDDKRTTDNGNTSLVGSSKCCCDCHLNASKSHGANNNFDNDNVKEWALECECDLEIYDRTYQIIDNLAMEPDSSTVETANDGLSAILIKGRNSKFTVIR</sequence>
<keyword evidence="1" id="KW-1185">Reference proteome</keyword>
<reference evidence="2" key="1">
    <citation type="submission" date="2025-08" db="UniProtKB">
        <authorList>
            <consortium name="RefSeq"/>
        </authorList>
    </citation>
    <scope>IDENTIFICATION</scope>
    <source>
        <tissue evidence="2">Whole body</tissue>
    </source>
</reference>
<accession>A0AAJ7WEW0</accession>
<dbReference type="RefSeq" id="XP_026673629.1">
    <property type="nucleotide sequence ID" value="XM_026817828.1"/>
</dbReference>
<name>A0AAJ7WEW0_9HYME</name>
<proteinExistence type="predicted"/>
<evidence type="ECO:0000313" key="1">
    <source>
        <dbReference type="Proteomes" id="UP000694925"/>
    </source>
</evidence>
<evidence type="ECO:0000313" key="2">
    <source>
        <dbReference type="RefSeq" id="XP_026673629.1"/>
    </source>
</evidence>
<dbReference type="Proteomes" id="UP000694925">
    <property type="component" value="Unplaced"/>
</dbReference>
<dbReference type="GeneID" id="108630125"/>
<dbReference type="AlphaFoldDB" id="A0AAJ7WEW0"/>
<organism evidence="1 2">
    <name type="scientific">Ceratina calcarata</name>
    <dbReference type="NCBI Taxonomy" id="156304"/>
    <lineage>
        <taxon>Eukaryota</taxon>
        <taxon>Metazoa</taxon>
        <taxon>Ecdysozoa</taxon>
        <taxon>Arthropoda</taxon>
        <taxon>Hexapoda</taxon>
        <taxon>Insecta</taxon>
        <taxon>Pterygota</taxon>
        <taxon>Neoptera</taxon>
        <taxon>Endopterygota</taxon>
        <taxon>Hymenoptera</taxon>
        <taxon>Apocrita</taxon>
        <taxon>Aculeata</taxon>
        <taxon>Apoidea</taxon>
        <taxon>Anthophila</taxon>
        <taxon>Apidae</taxon>
        <taxon>Ceratina</taxon>
        <taxon>Zadontomerus</taxon>
    </lineage>
</organism>
<gene>
    <name evidence="2" type="primary">LOC108630125</name>
</gene>